<evidence type="ECO:0000313" key="1">
    <source>
        <dbReference type="EMBL" id="CAH4036535.1"/>
    </source>
</evidence>
<gene>
    <name evidence="1" type="ORF">PIBRA_LOCUS12322</name>
</gene>
<comment type="caution">
    <text evidence="1">The sequence shown here is derived from an EMBL/GenBank/DDBJ whole genome shotgun (WGS) entry which is preliminary data.</text>
</comment>
<proteinExistence type="predicted"/>
<keyword evidence="2" id="KW-1185">Reference proteome</keyword>
<dbReference type="Proteomes" id="UP001152562">
    <property type="component" value="Unassembled WGS sequence"/>
</dbReference>
<evidence type="ECO:0000313" key="2">
    <source>
        <dbReference type="Proteomes" id="UP001152562"/>
    </source>
</evidence>
<reference evidence="1" key="1">
    <citation type="submission" date="2022-05" db="EMBL/GenBank/DDBJ databases">
        <authorList>
            <person name="Okamura Y."/>
        </authorList>
    </citation>
    <scope>NUCLEOTIDE SEQUENCE</scope>
</reference>
<sequence length="99" mass="11211">MAFLGAAITTADFNAVSSDEIVTRNRNSLRPVLENGGRTYQAVLMFLRILTLLTTTQRLISKHFEYQEEPPEELQPSRPLKVPVKWLHPTVCSRAVVCK</sequence>
<organism evidence="1 2">
    <name type="scientific">Pieris brassicae</name>
    <name type="common">White butterfly</name>
    <name type="synonym">Large white butterfly</name>
    <dbReference type="NCBI Taxonomy" id="7116"/>
    <lineage>
        <taxon>Eukaryota</taxon>
        <taxon>Metazoa</taxon>
        <taxon>Ecdysozoa</taxon>
        <taxon>Arthropoda</taxon>
        <taxon>Hexapoda</taxon>
        <taxon>Insecta</taxon>
        <taxon>Pterygota</taxon>
        <taxon>Neoptera</taxon>
        <taxon>Endopterygota</taxon>
        <taxon>Lepidoptera</taxon>
        <taxon>Glossata</taxon>
        <taxon>Ditrysia</taxon>
        <taxon>Papilionoidea</taxon>
        <taxon>Pieridae</taxon>
        <taxon>Pierinae</taxon>
        <taxon>Pieris</taxon>
    </lineage>
</organism>
<dbReference type="AlphaFoldDB" id="A0A9P0XJ98"/>
<protein>
    <submittedName>
        <fullName evidence="1">Uncharacterized protein</fullName>
    </submittedName>
</protein>
<name>A0A9P0XJ98_PIEBR</name>
<dbReference type="EMBL" id="CALOZG010000075">
    <property type="protein sequence ID" value="CAH4036535.1"/>
    <property type="molecule type" value="Genomic_DNA"/>
</dbReference>
<accession>A0A9P0XJ98</accession>